<evidence type="ECO:0000313" key="1">
    <source>
        <dbReference type="EnsemblPlants" id="AET3Gv20439100.2"/>
    </source>
</evidence>
<reference evidence="2" key="1">
    <citation type="journal article" date="2014" name="Science">
        <title>Ancient hybridizations among the ancestral genomes of bread wheat.</title>
        <authorList>
            <consortium name="International Wheat Genome Sequencing Consortium,"/>
            <person name="Marcussen T."/>
            <person name="Sandve S.R."/>
            <person name="Heier L."/>
            <person name="Spannagl M."/>
            <person name="Pfeifer M."/>
            <person name="Jakobsen K.S."/>
            <person name="Wulff B.B."/>
            <person name="Steuernagel B."/>
            <person name="Mayer K.F."/>
            <person name="Olsen O.A."/>
        </authorList>
    </citation>
    <scope>NUCLEOTIDE SEQUENCE [LARGE SCALE GENOMIC DNA]</scope>
    <source>
        <strain evidence="2">cv. AL8/78</strain>
    </source>
</reference>
<dbReference type="EnsemblPlants" id="AET3Gv20439100.2">
    <property type="protein sequence ID" value="AET3Gv20439100.2"/>
    <property type="gene ID" value="AET3Gv20439100"/>
</dbReference>
<evidence type="ECO:0008006" key="3">
    <source>
        <dbReference type="Google" id="ProtNLM"/>
    </source>
</evidence>
<protein>
    <recommendedName>
        <fullName evidence="3">DUF789 domain-containing protein</fullName>
    </recommendedName>
</protein>
<reference evidence="1" key="4">
    <citation type="submission" date="2019-03" db="UniProtKB">
        <authorList>
            <consortium name="EnsemblPlants"/>
        </authorList>
    </citation>
    <scope>IDENTIFICATION</scope>
</reference>
<sequence>MTSEGATVPESLVDLAMQRGEWRGCGVDANRERPYFVLDDLWEAYKEWSAYGAGVPLVLDGCDGVVQYYVPYLSAIELYGDSSVLQSSSNPRLHMMDDSDEDFRDSSSDGSSDYEHYLEFDSPFCREPFTDKISSLSARFPGLRTLRSCDLSARSWMSIAWVPNLSYPYWTNIKRFRCLLSHFPSAFKLPARR</sequence>
<reference evidence="2" key="2">
    <citation type="journal article" date="2017" name="Nat. Plants">
        <title>The Aegilops tauschii genome reveals multiple impacts of transposons.</title>
        <authorList>
            <person name="Zhao G."/>
            <person name="Zou C."/>
            <person name="Li K."/>
            <person name="Wang K."/>
            <person name="Li T."/>
            <person name="Gao L."/>
            <person name="Zhang X."/>
            <person name="Wang H."/>
            <person name="Yang Z."/>
            <person name="Liu X."/>
            <person name="Jiang W."/>
            <person name="Mao L."/>
            <person name="Kong X."/>
            <person name="Jiao Y."/>
            <person name="Jia J."/>
        </authorList>
    </citation>
    <scope>NUCLEOTIDE SEQUENCE [LARGE SCALE GENOMIC DNA]</scope>
    <source>
        <strain evidence="2">cv. AL8/78</strain>
    </source>
</reference>
<dbReference type="Gramene" id="AET3Gv20439100.2">
    <property type="protein sequence ID" value="AET3Gv20439100.2"/>
    <property type="gene ID" value="AET3Gv20439100"/>
</dbReference>
<organism evidence="1 2">
    <name type="scientific">Aegilops tauschii subsp. strangulata</name>
    <name type="common">Goatgrass</name>
    <dbReference type="NCBI Taxonomy" id="200361"/>
    <lineage>
        <taxon>Eukaryota</taxon>
        <taxon>Viridiplantae</taxon>
        <taxon>Streptophyta</taxon>
        <taxon>Embryophyta</taxon>
        <taxon>Tracheophyta</taxon>
        <taxon>Spermatophyta</taxon>
        <taxon>Magnoliopsida</taxon>
        <taxon>Liliopsida</taxon>
        <taxon>Poales</taxon>
        <taxon>Poaceae</taxon>
        <taxon>BOP clade</taxon>
        <taxon>Pooideae</taxon>
        <taxon>Triticodae</taxon>
        <taxon>Triticeae</taxon>
        <taxon>Triticinae</taxon>
        <taxon>Aegilops</taxon>
    </lineage>
</organism>
<dbReference type="InterPro" id="IPR008507">
    <property type="entry name" value="DUF789"/>
</dbReference>
<keyword evidence="2" id="KW-1185">Reference proteome</keyword>
<accession>A0A453ESI2</accession>
<name>A0A453ESI2_AEGTS</name>
<reference evidence="1" key="3">
    <citation type="journal article" date="2017" name="Nature">
        <title>Genome sequence of the progenitor of the wheat D genome Aegilops tauschii.</title>
        <authorList>
            <person name="Luo M.C."/>
            <person name="Gu Y.Q."/>
            <person name="Puiu D."/>
            <person name="Wang H."/>
            <person name="Twardziok S.O."/>
            <person name="Deal K.R."/>
            <person name="Huo N."/>
            <person name="Zhu T."/>
            <person name="Wang L."/>
            <person name="Wang Y."/>
            <person name="McGuire P.E."/>
            <person name="Liu S."/>
            <person name="Long H."/>
            <person name="Ramasamy R.K."/>
            <person name="Rodriguez J.C."/>
            <person name="Van S.L."/>
            <person name="Yuan L."/>
            <person name="Wang Z."/>
            <person name="Xia Z."/>
            <person name="Xiao L."/>
            <person name="Anderson O.D."/>
            <person name="Ouyang S."/>
            <person name="Liang Y."/>
            <person name="Zimin A.V."/>
            <person name="Pertea G."/>
            <person name="Qi P."/>
            <person name="Bennetzen J.L."/>
            <person name="Dai X."/>
            <person name="Dawson M.W."/>
            <person name="Muller H.G."/>
            <person name="Kugler K."/>
            <person name="Rivarola-Duarte L."/>
            <person name="Spannagl M."/>
            <person name="Mayer K.F.X."/>
            <person name="Lu F.H."/>
            <person name="Bevan M.W."/>
            <person name="Leroy P."/>
            <person name="Li P."/>
            <person name="You F.M."/>
            <person name="Sun Q."/>
            <person name="Liu Z."/>
            <person name="Lyons E."/>
            <person name="Wicker T."/>
            <person name="Salzberg S.L."/>
            <person name="Devos K.M."/>
            <person name="Dvorak J."/>
        </authorList>
    </citation>
    <scope>NUCLEOTIDE SEQUENCE [LARGE SCALE GENOMIC DNA]</scope>
    <source>
        <strain evidence="1">cv. AL8/78</strain>
    </source>
</reference>
<proteinExistence type="predicted"/>
<evidence type="ECO:0000313" key="2">
    <source>
        <dbReference type="Proteomes" id="UP000015105"/>
    </source>
</evidence>
<dbReference type="PANTHER" id="PTHR31343:SF62">
    <property type="entry name" value="OS01G0513400 PROTEIN"/>
    <property type="match status" value="1"/>
</dbReference>
<reference evidence="1" key="5">
    <citation type="journal article" date="2021" name="G3 (Bethesda)">
        <title>Aegilops tauschii genome assembly Aet v5.0 features greater sequence contiguity and improved annotation.</title>
        <authorList>
            <person name="Wang L."/>
            <person name="Zhu T."/>
            <person name="Rodriguez J.C."/>
            <person name="Deal K.R."/>
            <person name="Dubcovsky J."/>
            <person name="McGuire P.E."/>
            <person name="Lux T."/>
            <person name="Spannagl M."/>
            <person name="Mayer K.F.X."/>
            <person name="Baldrich P."/>
            <person name="Meyers B.C."/>
            <person name="Huo N."/>
            <person name="Gu Y.Q."/>
            <person name="Zhou H."/>
            <person name="Devos K.M."/>
            <person name="Bennetzen J.L."/>
            <person name="Unver T."/>
            <person name="Budak H."/>
            <person name="Gulick P.J."/>
            <person name="Galiba G."/>
            <person name="Kalapos B."/>
            <person name="Nelson D.R."/>
            <person name="Li P."/>
            <person name="You F.M."/>
            <person name="Luo M.C."/>
            <person name="Dvorak J."/>
        </authorList>
    </citation>
    <scope>NUCLEOTIDE SEQUENCE [LARGE SCALE GENOMIC DNA]</scope>
    <source>
        <strain evidence="1">cv. AL8/78</strain>
    </source>
</reference>
<dbReference type="Proteomes" id="UP000015105">
    <property type="component" value="Chromosome 3D"/>
</dbReference>
<dbReference type="AlphaFoldDB" id="A0A453ESI2"/>
<dbReference type="Pfam" id="PF05623">
    <property type="entry name" value="DUF789"/>
    <property type="match status" value="2"/>
</dbReference>
<dbReference type="PANTHER" id="PTHR31343">
    <property type="entry name" value="T15D22.8"/>
    <property type="match status" value="1"/>
</dbReference>